<dbReference type="Proteomes" id="UP000215902">
    <property type="component" value="Unassembled WGS sequence"/>
</dbReference>
<comment type="caution">
    <text evidence="3">The sequence shown here is derived from an EMBL/GenBank/DDBJ whole genome shotgun (WGS) entry which is preliminary data.</text>
</comment>
<organism evidence="3 4">
    <name type="scientific">Macrostomum lignano</name>
    <dbReference type="NCBI Taxonomy" id="282301"/>
    <lineage>
        <taxon>Eukaryota</taxon>
        <taxon>Metazoa</taxon>
        <taxon>Spiralia</taxon>
        <taxon>Lophotrochozoa</taxon>
        <taxon>Platyhelminthes</taxon>
        <taxon>Rhabditophora</taxon>
        <taxon>Macrostomorpha</taxon>
        <taxon>Macrostomida</taxon>
        <taxon>Macrostomidae</taxon>
        <taxon>Macrostomum</taxon>
    </lineage>
</organism>
<dbReference type="OrthoDB" id="10256906at2759"/>
<proteinExistence type="predicted"/>
<dbReference type="EMBL" id="NIVC01001937">
    <property type="protein sequence ID" value="PAA62446.1"/>
    <property type="molecule type" value="Genomic_DNA"/>
</dbReference>
<dbReference type="GO" id="GO:1990071">
    <property type="term" value="C:TRAPPII protein complex"/>
    <property type="evidence" value="ECO:0007669"/>
    <property type="project" value="InterPro"/>
</dbReference>
<dbReference type="InterPro" id="IPR056913">
    <property type="entry name" value="TRAPPC10/Trs130_N"/>
</dbReference>
<dbReference type="InterPro" id="IPR045126">
    <property type="entry name" value="TRAPPC10/Trs130"/>
</dbReference>
<sequence length="1094" mass="120552">MALYKPVVSWCGTSPYCSKLQQAIQRNIPTQPISYRIGQTDRNVHVQCDFVVYSETDLPQTPEAANVIGRPLVHIFVVAEKISSPISKAGGQRLEAWLRALERRCINDWMVLVIGEDCVGKPRSKVKPVLADRLKVDFCRQKPNRVVVLYDPFKLEHSLVKESWSRLLHELGQLIKSSYQRLIGAYETHIEHLRRECRERKCNYFEFFSYQEELAAVYESLSVFDEALNQYEQLESLFEELVSTFCETGRSMPWLVNFVSLEFSRIDPLGIVNFSDPEKRAHVRAQMANLFEFKLYLFSRKCSFCSLMQEYERIPVQAVRFLLGTLHQARLLKLDVPELLVDAWVLLSCLQVRHIVQRYPHILNSGPMADVCHLASRKLLSLGELCGLTVDRPSSEHIQRMLQLRASTAGSVAGDQLISGDSADQKMADWLSSSAAFREAFHELVDFSIGIYKHEHRARFAALASVEKADFYLACGDPIRAERFYKVALKAFKADAWPSLEADARRRLLACQRAQARPGQRDQLLKSLLHVAASPDAPTGEAEAAWSEIRAAMLPESAEADCSPNRIVRKQRLACEPLLRPLRLTLLADCPNRRQRALLRLVCAAPHPIDGVSVRCVARGPAAAASTPSSESAAPPPKPPKPPKPTKPLKPSLHLLKPRLATEQQLHNSPASDSLPGEAAQTPPGQHQQLPAPLERSQSRLSARSLVPGDLVELQAADTPTAPVAQLAGIADDLLFFRPGPERCIVRFGDPADARRQLLLAASSSASRDSSMDSPEHAAAVARPEPPAGSPALTASGVRLVPGENSIVLEAQTPGLLEPGELLIQCGRLQFFSDATTVAAEPGGRPRPRRLRPLCDSSWRDPALRGRLLPSLDLPEPPPSDLLLHFEHRLIVRLRPGLIDLPGSGQQQQWQRPELRLLPLDGVDVDADGASGVRLAGAIQTDADGHLRFEFACRAEPRPGESSSSGGRAVSRLAVAQLPGSGDALSASVELHYLRPVLFSHCVHCAGAKTYLSVHLRPNEELNETLVVSDPQLSLKSAKLLCNVEETLSPGCAVAYLWELAQPGPLPADLRLACAVQRVCDDSRAVVTYAFGAA</sequence>
<feature type="region of interest" description="Disordered" evidence="1">
    <location>
        <begin position="666"/>
        <end position="702"/>
    </location>
</feature>
<protein>
    <recommendedName>
        <fullName evidence="2">TRAPPC10/Trs130 N-terminal domain-containing protein</fullName>
    </recommendedName>
</protein>
<feature type="region of interest" description="Disordered" evidence="1">
    <location>
        <begin position="624"/>
        <end position="652"/>
    </location>
</feature>
<name>A0A267ELW9_9PLAT</name>
<feature type="compositionally biased region" description="Low complexity" evidence="1">
    <location>
        <begin position="624"/>
        <end position="633"/>
    </location>
</feature>
<dbReference type="GO" id="GO:0034498">
    <property type="term" value="P:early endosome to Golgi transport"/>
    <property type="evidence" value="ECO:0007669"/>
    <property type="project" value="TreeGrafter"/>
</dbReference>
<dbReference type="PANTHER" id="PTHR13251:SF3">
    <property type="entry name" value="TRAFFICKING PROTEIN PARTICLE COMPLEX SUBUNIT 10"/>
    <property type="match status" value="1"/>
</dbReference>
<keyword evidence="4" id="KW-1185">Reference proteome</keyword>
<evidence type="ECO:0000313" key="3">
    <source>
        <dbReference type="EMBL" id="PAA62446.1"/>
    </source>
</evidence>
<dbReference type="GO" id="GO:0006891">
    <property type="term" value="P:intra-Golgi vesicle-mediated transport"/>
    <property type="evidence" value="ECO:0007669"/>
    <property type="project" value="TreeGrafter"/>
</dbReference>
<reference evidence="3 4" key="1">
    <citation type="submission" date="2017-06" db="EMBL/GenBank/DDBJ databases">
        <title>A platform for efficient transgenesis in Macrostomum lignano, a flatworm model organism for stem cell research.</title>
        <authorList>
            <person name="Berezikov E."/>
        </authorList>
    </citation>
    <scope>NUCLEOTIDE SEQUENCE [LARGE SCALE GENOMIC DNA]</scope>
    <source>
        <strain evidence="3">DV1</strain>
        <tissue evidence="3">Whole organism</tissue>
    </source>
</reference>
<dbReference type="GO" id="GO:0005829">
    <property type="term" value="C:cytosol"/>
    <property type="evidence" value="ECO:0007669"/>
    <property type="project" value="GOC"/>
</dbReference>
<accession>A0A267ELW9</accession>
<evidence type="ECO:0000313" key="4">
    <source>
        <dbReference type="Proteomes" id="UP000215902"/>
    </source>
</evidence>
<dbReference type="PANTHER" id="PTHR13251">
    <property type="entry name" value="EPILEPSY HOLOPROSENCEPHALY CANDIDATE 1/TMEM1"/>
    <property type="match status" value="1"/>
</dbReference>
<feature type="compositionally biased region" description="Pro residues" evidence="1">
    <location>
        <begin position="634"/>
        <end position="648"/>
    </location>
</feature>
<dbReference type="Pfam" id="PF23036">
    <property type="entry name" value="TRAPPC10_1st"/>
    <property type="match status" value="1"/>
</dbReference>
<dbReference type="AlphaFoldDB" id="A0A267ELW9"/>
<dbReference type="STRING" id="282301.A0A267ELW9"/>
<evidence type="ECO:0000256" key="1">
    <source>
        <dbReference type="SAM" id="MobiDB-lite"/>
    </source>
</evidence>
<evidence type="ECO:0000259" key="2">
    <source>
        <dbReference type="Pfam" id="PF23036"/>
    </source>
</evidence>
<feature type="domain" description="TRAPPC10/Trs130 N-terminal" evidence="2">
    <location>
        <begin position="4"/>
        <end position="312"/>
    </location>
</feature>
<feature type="region of interest" description="Disordered" evidence="1">
    <location>
        <begin position="764"/>
        <end position="796"/>
    </location>
</feature>
<gene>
    <name evidence="3" type="ORF">BOX15_Mlig018294g1</name>
</gene>